<dbReference type="AlphaFoldDB" id="A0A173S9D4"/>
<dbReference type="STRING" id="166486.ERS852572_00858"/>
<feature type="transmembrane region" description="Helical" evidence="7">
    <location>
        <begin position="188"/>
        <end position="209"/>
    </location>
</feature>
<protein>
    <submittedName>
        <fullName evidence="9">sn-glycerol-3-phosphate transport system permease protein ugpA</fullName>
    </submittedName>
</protein>
<dbReference type="GO" id="GO:0055085">
    <property type="term" value="P:transmembrane transport"/>
    <property type="evidence" value="ECO:0007669"/>
    <property type="project" value="InterPro"/>
</dbReference>
<dbReference type="GO" id="GO:0005886">
    <property type="term" value="C:plasma membrane"/>
    <property type="evidence" value="ECO:0007669"/>
    <property type="project" value="UniProtKB-SubCell"/>
</dbReference>
<keyword evidence="6 7" id="KW-0472">Membrane</keyword>
<dbReference type="SUPFAM" id="SSF161098">
    <property type="entry name" value="MetI-like"/>
    <property type="match status" value="1"/>
</dbReference>
<evidence type="ECO:0000313" key="10">
    <source>
        <dbReference type="Proteomes" id="UP000095350"/>
    </source>
</evidence>
<feature type="domain" description="ABC transmembrane type-1" evidence="8">
    <location>
        <begin position="142"/>
        <end position="359"/>
    </location>
</feature>
<comment type="subcellular location">
    <subcellularLocation>
        <location evidence="1 7">Cell membrane</location>
        <topology evidence="1 7">Multi-pass membrane protein</topology>
    </subcellularLocation>
</comment>
<dbReference type="InterPro" id="IPR051393">
    <property type="entry name" value="ABC_transporter_permease"/>
</dbReference>
<evidence type="ECO:0000313" key="9">
    <source>
        <dbReference type="EMBL" id="CUM86871.1"/>
    </source>
</evidence>
<dbReference type="Proteomes" id="UP000095350">
    <property type="component" value="Unassembled WGS sequence"/>
</dbReference>
<sequence length="373" mass="42973">MLETCKKEDIKAFLTLKIKKYYTLWKMADSFVKNISALFLQGFEIGFKKTLERGKYMKKENGVTKQVGKKLNFWQKLWKYRVLTLMCVPAMIFFFAFNYMPLPGIYVAFVKYNYRDGIFGSKFVGLQNFEFLWESGKLLSLTKNTILYNLAFILLGNLLAVVVAILLNEMRCKWFKKVSQTMMFLPYFISQVLVGFLVFNLLNYDTGFVNEILTRLGMEKWGPYSDPHVWPVLLVIIYLWQQTGYNSVVYFASICGIDAEMIEASKVDGANAFQRIRYILLPSLKPTVIILLLFALGGIVKGNFGLFYNIIGTNSLLYDTTDIIETFVYRATMTDFNFSTASAVGLYQSVVGFVIVMVVNYIVKKIEPDYSLF</sequence>
<proteinExistence type="inferred from homology"/>
<evidence type="ECO:0000256" key="4">
    <source>
        <dbReference type="ARBA" id="ARBA00022692"/>
    </source>
</evidence>
<organism evidence="9 10">
    <name type="scientific">Roseburia intestinalis</name>
    <dbReference type="NCBI Taxonomy" id="166486"/>
    <lineage>
        <taxon>Bacteria</taxon>
        <taxon>Bacillati</taxon>
        <taxon>Bacillota</taxon>
        <taxon>Clostridia</taxon>
        <taxon>Lachnospirales</taxon>
        <taxon>Lachnospiraceae</taxon>
        <taxon>Roseburia</taxon>
    </lineage>
</organism>
<dbReference type="PANTHER" id="PTHR30193:SF44">
    <property type="entry name" value="LACTOSE TRANSPORT SYSTEM PERMEASE PROTEIN LACF"/>
    <property type="match status" value="1"/>
</dbReference>
<dbReference type="PROSITE" id="PS50928">
    <property type="entry name" value="ABC_TM1"/>
    <property type="match status" value="1"/>
</dbReference>
<keyword evidence="2 7" id="KW-0813">Transport</keyword>
<keyword evidence="4 7" id="KW-0812">Transmembrane</keyword>
<comment type="similarity">
    <text evidence="7">Belongs to the binding-protein-dependent transport system permease family.</text>
</comment>
<reference evidence="9 10" key="1">
    <citation type="submission" date="2015-09" db="EMBL/GenBank/DDBJ databases">
        <authorList>
            <consortium name="Pathogen Informatics"/>
        </authorList>
    </citation>
    <scope>NUCLEOTIDE SEQUENCE [LARGE SCALE GENOMIC DNA]</scope>
    <source>
        <strain evidence="9 10">2789STDY5834960</strain>
    </source>
</reference>
<accession>A0A173S9D4</accession>
<evidence type="ECO:0000256" key="6">
    <source>
        <dbReference type="ARBA" id="ARBA00023136"/>
    </source>
</evidence>
<evidence type="ECO:0000256" key="7">
    <source>
        <dbReference type="RuleBase" id="RU363032"/>
    </source>
</evidence>
<evidence type="ECO:0000256" key="2">
    <source>
        <dbReference type="ARBA" id="ARBA00022448"/>
    </source>
</evidence>
<evidence type="ECO:0000256" key="1">
    <source>
        <dbReference type="ARBA" id="ARBA00004651"/>
    </source>
</evidence>
<dbReference type="Gene3D" id="1.10.3720.10">
    <property type="entry name" value="MetI-like"/>
    <property type="match status" value="1"/>
</dbReference>
<keyword evidence="3" id="KW-1003">Cell membrane</keyword>
<feature type="transmembrane region" description="Helical" evidence="7">
    <location>
        <begin position="229"/>
        <end position="257"/>
    </location>
</feature>
<feature type="transmembrane region" description="Helical" evidence="7">
    <location>
        <begin position="80"/>
        <end position="100"/>
    </location>
</feature>
<dbReference type="CDD" id="cd06261">
    <property type="entry name" value="TM_PBP2"/>
    <property type="match status" value="1"/>
</dbReference>
<feature type="transmembrane region" description="Helical" evidence="7">
    <location>
        <begin position="345"/>
        <end position="363"/>
    </location>
</feature>
<dbReference type="PANTHER" id="PTHR30193">
    <property type="entry name" value="ABC TRANSPORTER PERMEASE PROTEIN"/>
    <property type="match status" value="1"/>
</dbReference>
<evidence type="ECO:0000256" key="3">
    <source>
        <dbReference type="ARBA" id="ARBA00022475"/>
    </source>
</evidence>
<dbReference type="Pfam" id="PF00528">
    <property type="entry name" value="BPD_transp_1"/>
    <property type="match status" value="1"/>
</dbReference>
<feature type="transmembrane region" description="Helical" evidence="7">
    <location>
        <begin position="146"/>
        <end position="167"/>
    </location>
</feature>
<dbReference type="InterPro" id="IPR035906">
    <property type="entry name" value="MetI-like_sf"/>
</dbReference>
<evidence type="ECO:0000259" key="8">
    <source>
        <dbReference type="PROSITE" id="PS50928"/>
    </source>
</evidence>
<keyword evidence="5 7" id="KW-1133">Transmembrane helix</keyword>
<dbReference type="InterPro" id="IPR000515">
    <property type="entry name" value="MetI-like"/>
</dbReference>
<name>A0A173S9D4_9FIRM</name>
<gene>
    <name evidence="9" type="primary">ugpA_1</name>
    <name evidence="9" type="ORF">ERS852572_00858</name>
</gene>
<dbReference type="PaxDb" id="166486-ERS852572_00858"/>
<evidence type="ECO:0000256" key="5">
    <source>
        <dbReference type="ARBA" id="ARBA00022989"/>
    </source>
</evidence>
<dbReference type="EMBL" id="CYXZ01000005">
    <property type="protein sequence ID" value="CUM86871.1"/>
    <property type="molecule type" value="Genomic_DNA"/>
</dbReference>
<feature type="transmembrane region" description="Helical" evidence="7">
    <location>
        <begin position="278"/>
        <end position="300"/>
    </location>
</feature>